<dbReference type="AlphaFoldDB" id="A0A8X7YM13"/>
<comment type="caution">
    <text evidence="3">The sequence shown here is derived from an EMBL/GenBank/DDBJ whole genome shotgun (WGS) entry which is preliminary data.</text>
</comment>
<dbReference type="Pfam" id="PF00118">
    <property type="entry name" value="Cpn60_TCP1"/>
    <property type="match status" value="1"/>
</dbReference>
<dbReference type="GO" id="GO:0005524">
    <property type="term" value="F:ATP binding"/>
    <property type="evidence" value="ECO:0007669"/>
    <property type="project" value="InterPro"/>
</dbReference>
<evidence type="ECO:0000313" key="4">
    <source>
        <dbReference type="Proteomes" id="UP000886885"/>
    </source>
</evidence>
<evidence type="ECO:0000256" key="2">
    <source>
        <dbReference type="ARBA" id="ARBA00023186"/>
    </source>
</evidence>
<sequence length="375" mass="40171">MVAVFWWEHRESGLWRNHRTVKKLVVRAGPKKISFGKECREALQAGIDKLAVAVSLTSGPKSLLTVISSYRASGFNENAGAMLIQEVASKMNDLAGDDTTTAIILACEMIETAMLAVAFGANPVSVKKGMDVPVKDLVKVLKKNSFPVKGKDHIKAVASISAGNDEYVRNLIAETIEEVGFDGVISLESSSTSDTSVIIEGMKGKTMQLSVPLLIIAKDIPKQVLETLEVNTMRGLLNVAVVKCPGFGDRKKAALLQDIALMTGRSLLPTCCVIHAVLDSSGAHFLSGDFVLTLESVTSDQLSVARKVTITSNSTTIVADPSTKAEIQAIILQIRKDLAETDNAAPSKTLSERNAKLSGGLAVIMVRDQAFIKSY</sequence>
<protein>
    <recommendedName>
        <fullName evidence="5">TCP-1/cpn60 chaperonin family protein</fullName>
    </recommendedName>
</protein>
<accession>A0A8X7YM13</accession>
<keyword evidence="4" id="KW-1185">Reference proteome</keyword>
<organism evidence="3 4">
    <name type="scientific">Populus tomentosa</name>
    <name type="common">Chinese white poplar</name>
    <dbReference type="NCBI Taxonomy" id="118781"/>
    <lineage>
        <taxon>Eukaryota</taxon>
        <taxon>Viridiplantae</taxon>
        <taxon>Streptophyta</taxon>
        <taxon>Embryophyta</taxon>
        <taxon>Tracheophyta</taxon>
        <taxon>Spermatophyta</taxon>
        <taxon>Magnoliopsida</taxon>
        <taxon>eudicotyledons</taxon>
        <taxon>Gunneridae</taxon>
        <taxon>Pentapetalae</taxon>
        <taxon>rosids</taxon>
        <taxon>fabids</taxon>
        <taxon>Malpighiales</taxon>
        <taxon>Salicaceae</taxon>
        <taxon>Saliceae</taxon>
        <taxon>Populus</taxon>
    </lineage>
</organism>
<reference evidence="3" key="1">
    <citation type="journal article" date="2020" name="bioRxiv">
        <title>Hybrid origin of Populus tomentosa Carr. identified through genome sequencing and phylogenomic analysis.</title>
        <authorList>
            <person name="An X."/>
            <person name="Gao K."/>
            <person name="Chen Z."/>
            <person name="Li J."/>
            <person name="Yang X."/>
            <person name="Yang X."/>
            <person name="Zhou J."/>
            <person name="Guo T."/>
            <person name="Zhao T."/>
            <person name="Huang S."/>
            <person name="Miao D."/>
            <person name="Khan W.U."/>
            <person name="Rao P."/>
            <person name="Ye M."/>
            <person name="Lei B."/>
            <person name="Liao W."/>
            <person name="Wang J."/>
            <person name="Ji L."/>
            <person name="Li Y."/>
            <person name="Guo B."/>
            <person name="Mustafa N.S."/>
            <person name="Li S."/>
            <person name="Yun Q."/>
            <person name="Keller S.R."/>
            <person name="Mao J."/>
            <person name="Zhang R."/>
            <person name="Strauss S.H."/>
        </authorList>
    </citation>
    <scope>NUCLEOTIDE SEQUENCE</scope>
    <source>
        <strain evidence="3">GM15</strain>
        <tissue evidence="3">Leaf</tissue>
    </source>
</reference>
<name>A0A8X7YM13_POPTO</name>
<dbReference type="PANTHER" id="PTHR45633">
    <property type="entry name" value="60 KDA HEAT SHOCK PROTEIN, MITOCHONDRIAL"/>
    <property type="match status" value="1"/>
</dbReference>
<dbReference type="EMBL" id="JAAWWB010000024">
    <property type="protein sequence ID" value="KAG6753386.1"/>
    <property type="molecule type" value="Genomic_DNA"/>
</dbReference>
<dbReference type="GO" id="GO:0042026">
    <property type="term" value="P:protein refolding"/>
    <property type="evidence" value="ECO:0007669"/>
    <property type="project" value="InterPro"/>
</dbReference>
<gene>
    <name evidence="3" type="ORF">POTOM_043454</name>
</gene>
<evidence type="ECO:0000313" key="3">
    <source>
        <dbReference type="EMBL" id="KAG6753386.1"/>
    </source>
</evidence>
<evidence type="ECO:0008006" key="5">
    <source>
        <dbReference type="Google" id="ProtNLM"/>
    </source>
</evidence>
<dbReference type="GO" id="GO:0140662">
    <property type="term" value="F:ATP-dependent protein folding chaperone"/>
    <property type="evidence" value="ECO:0007669"/>
    <property type="project" value="InterPro"/>
</dbReference>
<dbReference type="InterPro" id="IPR002423">
    <property type="entry name" value="Cpn60/GroEL/TCP-1"/>
</dbReference>
<dbReference type="InterPro" id="IPR001844">
    <property type="entry name" value="Cpn60/GroEL"/>
</dbReference>
<evidence type="ECO:0000256" key="1">
    <source>
        <dbReference type="ARBA" id="ARBA00006607"/>
    </source>
</evidence>
<comment type="similarity">
    <text evidence="1">Belongs to the chaperonin (HSP60) family.</text>
</comment>
<keyword evidence="2" id="KW-0143">Chaperone</keyword>
<dbReference type="OrthoDB" id="1723571at2759"/>
<proteinExistence type="inferred from homology"/>
<dbReference type="Proteomes" id="UP000886885">
    <property type="component" value="Chromosome 12D"/>
</dbReference>